<dbReference type="SUPFAM" id="SSF46689">
    <property type="entry name" value="Homeodomain-like"/>
    <property type="match status" value="1"/>
</dbReference>
<dbReference type="EMBL" id="VXLC01000027">
    <property type="protein sequence ID" value="KAA8883074.1"/>
    <property type="molecule type" value="Genomic_DNA"/>
</dbReference>
<evidence type="ECO:0000256" key="2">
    <source>
        <dbReference type="PROSITE-ProRule" id="PRU00335"/>
    </source>
</evidence>
<dbReference type="PANTHER" id="PTHR30055:SF226">
    <property type="entry name" value="HTH-TYPE TRANSCRIPTIONAL REGULATOR PKSA"/>
    <property type="match status" value="1"/>
</dbReference>
<dbReference type="AlphaFoldDB" id="A0A5N0E4P3"/>
<feature type="domain" description="HTH tetR-type" evidence="3">
    <location>
        <begin position="18"/>
        <end position="78"/>
    </location>
</feature>
<protein>
    <submittedName>
        <fullName evidence="4">TetR/AcrR family transcriptional regulator</fullName>
    </submittedName>
</protein>
<reference evidence="4 5" key="1">
    <citation type="submission" date="2019-09" db="EMBL/GenBank/DDBJ databases">
        <authorList>
            <person name="Wang X."/>
        </authorList>
    </citation>
    <scope>NUCLEOTIDE SEQUENCE [LARGE SCALE GENOMIC DNA]</scope>
    <source>
        <strain evidence="4 5">CICC 11023</strain>
    </source>
</reference>
<evidence type="ECO:0000256" key="1">
    <source>
        <dbReference type="ARBA" id="ARBA00023125"/>
    </source>
</evidence>
<dbReference type="InterPro" id="IPR009057">
    <property type="entry name" value="Homeodomain-like_sf"/>
</dbReference>
<dbReference type="InterPro" id="IPR036271">
    <property type="entry name" value="Tet_transcr_reg_TetR-rel_C_sf"/>
</dbReference>
<dbReference type="SUPFAM" id="SSF48498">
    <property type="entry name" value="Tetracyclin repressor-like, C-terminal domain"/>
    <property type="match status" value="1"/>
</dbReference>
<evidence type="ECO:0000259" key="3">
    <source>
        <dbReference type="PROSITE" id="PS50977"/>
    </source>
</evidence>
<dbReference type="Gene3D" id="1.10.357.10">
    <property type="entry name" value="Tetracycline Repressor, domain 2"/>
    <property type="match status" value="1"/>
</dbReference>
<organism evidence="4 5">
    <name type="scientific">Nocardia colli</name>
    <dbReference type="NCBI Taxonomy" id="2545717"/>
    <lineage>
        <taxon>Bacteria</taxon>
        <taxon>Bacillati</taxon>
        <taxon>Actinomycetota</taxon>
        <taxon>Actinomycetes</taxon>
        <taxon>Mycobacteriales</taxon>
        <taxon>Nocardiaceae</taxon>
        <taxon>Nocardia</taxon>
    </lineage>
</organism>
<keyword evidence="1 2" id="KW-0238">DNA-binding</keyword>
<dbReference type="OrthoDB" id="9790413at2"/>
<dbReference type="Proteomes" id="UP000323876">
    <property type="component" value="Unassembled WGS sequence"/>
</dbReference>
<dbReference type="GO" id="GO:0000976">
    <property type="term" value="F:transcription cis-regulatory region binding"/>
    <property type="evidence" value="ECO:0007669"/>
    <property type="project" value="TreeGrafter"/>
</dbReference>
<dbReference type="InterPro" id="IPR050109">
    <property type="entry name" value="HTH-type_TetR-like_transc_reg"/>
</dbReference>
<evidence type="ECO:0000313" key="4">
    <source>
        <dbReference type="EMBL" id="KAA8883074.1"/>
    </source>
</evidence>
<name>A0A5N0E4P3_9NOCA</name>
<dbReference type="PANTHER" id="PTHR30055">
    <property type="entry name" value="HTH-TYPE TRANSCRIPTIONAL REGULATOR RUTR"/>
    <property type="match status" value="1"/>
</dbReference>
<sequence>MSTVVRPFRGVSAEQRLAQRRADLLDAGLDEIAEVGVAKLRMSSVCERAGLTQRYFYEHFRNRDQLLEALHETMISDLITRTVAAVEAEPLDLKVRARVAVTTFLDFFAEEPRRARLYTEGATLPALAARKAEGIRRYAEQAARQVCAVYGETDAQTEARIALAALVVVNGNAVVTLAWHNGEIDTPRDEYIDLLAQIFVDALVGVHQH</sequence>
<gene>
    <name evidence="4" type="ORF">F3087_38425</name>
</gene>
<dbReference type="RefSeq" id="WP_150407060.1">
    <property type="nucleotide sequence ID" value="NZ_JBHJYQ010000010.1"/>
</dbReference>
<keyword evidence="5" id="KW-1185">Reference proteome</keyword>
<feature type="DNA-binding region" description="H-T-H motif" evidence="2">
    <location>
        <begin position="41"/>
        <end position="60"/>
    </location>
</feature>
<comment type="caution">
    <text evidence="4">The sequence shown here is derived from an EMBL/GenBank/DDBJ whole genome shotgun (WGS) entry which is preliminary data.</text>
</comment>
<dbReference type="PRINTS" id="PR00455">
    <property type="entry name" value="HTHTETR"/>
</dbReference>
<dbReference type="InterPro" id="IPR001647">
    <property type="entry name" value="HTH_TetR"/>
</dbReference>
<proteinExistence type="predicted"/>
<dbReference type="PROSITE" id="PS50977">
    <property type="entry name" value="HTH_TETR_2"/>
    <property type="match status" value="1"/>
</dbReference>
<accession>A0A5N0E4P3</accession>
<evidence type="ECO:0000313" key="5">
    <source>
        <dbReference type="Proteomes" id="UP000323876"/>
    </source>
</evidence>
<dbReference type="GO" id="GO:0003700">
    <property type="term" value="F:DNA-binding transcription factor activity"/>
    <property type="evidence" value="ECO:0007669"/>
    <property type="project" value="TreeGrafter"/>
</dbReference>
<dbReference type="Pfam" id="PF00440">
    <property type="entry name" value="TetR_N"/>
    <property type="match status" value="1"/>
</dbReference>